<evidence type="ECO:0000259" key="3">
    <source>
        <dbReference type="Pfam" id="PF22521"/>
    </source>
</evidence>
<dbReference type="EMBL" id="JRPJ02000001">
    <property type="protein sequence ID" value="TLE12273.1"/>
    <property type="molecule type" value="Genomic_DNA"/>
</dbReference>
<dbReference type="Pfam" id="PF17788">
    <property type="entry name" value="HypF_C"/>
    <property type="match status" value="1"/>
</dbReference>
<dbReference type="PANTHER" id="PTHR42959:SF1">
    <property type="entry name" value="CARBAMOYLTRANSFERASE HYPF"/>
    <property type="match status" value="1"/>
</dbReference>
<dbReference type="PANTHER" id="PTHR42959">
    <property type="entry name" value="CARBAMOYLTRANSFERASE"/>
    <property type="match status" value="1"/>
</dbReference>
<comment type="similarity">
    <text evidence="1">Belongs to the carbamoyltransferase HypF family.</text>
</comment>
<evidence type="ECO:0000313" key="5">
    <source>
        <dbReference type="Proteomes" id="UP000029857"/>
    </source>
</evidence>
<reference evidence="4 5" key="1">
    <citation type="journal article" date="2014" name="Genome Announc.">
        <title>Draft genome sequences of eight enterohepatic helicobacter species isolated from both laboratory and wild rodents.</title>
        <authorList>
            <person name="Sheh A."/>
            <person name="Shen Z."/>
            <person name="Fox J.G."/>
        </authorList>
    </citation>
    <scope>NUCLEOTIDE SEQUENCE [LARGE SCALE GENOMIC DNA]</scope>
    <source>
        <strain evidence="4 5">ATCC 49320</strain>
    </source>
</reference>
<dbReference type="GO" id="GO:0008270">
    <property type="term" value="F:zinc ion binding"/>
    <property type="evidence" value="ECO:0007669"/>
    <property type="project" value="TreeGrafter"/>
</dbReference>
<dbReference type="GO" id="GO:0016743">
    <property type="term" value="F:carboxyl- or carbamoyltransferase activity"/>
    <property type="evidence" value="ECO:0007669"/>
    <property type="project" value="TreeGrafter"/>
</dbReference>
<name>A0A4U8UCX0_9HELI</name>
<evidence type="ECO:0000259" key="2">
    <source>
        <dbReference type="Pfam" id="PF17788"/>
    </source>
</evidence>
<dbReference type="InterPro" id="IPR041440">
    <property type="entry name" value="HypF_C"/>
</dbReference>
<dbReference type="InterPro" id="IPR043129">
    <property type="entry name" value="ATPase_NBD"/>
</dbReference>
<evidence type="ECO:0000256" key="1">
    <source>
        <dbReference type="ARBA" id="ARBA00008097"/>
    </source>
</evidence>
<dbReference type="Pfam" id="PF22521">
    <property type="entry name" value="HypF_C_2"/>
    <property type="match status" value="1"/>
</dbReference>
<feature type="domain" description="Carbamoyltransferase Kae1-like" evidence="3">
    <location>
        <begin position="231"/>
        <end position="487"/>
    </location>
</feature>
<gene>
    <name evidence="4" type="ORF">LS79_000500</name>
</gene>
<dbReference type="AlphaFoldDB" id="A0A4U8UCX0"/>
<sequence length="495" mass="55621">MLDSYPNGWVQGVGVQNCKKLDSTKTHPKPCTHPDSVENLDSINLAHNTQINSHSLSIRAMRISRGFAPLHITSDTINSNNFSSNVSHANATYLENIHTNTPHQSISHTNTLQTKNLNSKIFHLNTLSAAFGAMQKSSIAFGFHNHIIVSPYMGDLFTPYNVANFRKTYDYFSTIYGTPQALIADKHNQYISTQIAKEIAKDSKIPLFQVAHHHAHFNTLLLESSMKKGVGVIFDGSGMGDDGTLWGGEFLCGDSKQVERILHFKPFKILGGEKHIKDCKRLAYSYAICNDIAPLKDFIESSYDENERKALQALHNTGFNSPLCSSVGRLFDIAGFILGLERLSYEAQSGELIASNTLKLAYDILTHKNQTINYDTLMRTFSNMSYNPYPFHITQNMIDMNECIEMMFKDQQTSKNRDMIAARFIDTLAYCILESLKHIGTDYAFFGGGVFANYALCIRVKKLLQAHSIKAFFPKLPCSDYSISIGQLMYLQHFV</sequence>
<protein>
    <submittedName>
        <fullName evidence="4">Transcriptional regulator</fullName>
    </submittedName>
</protein>
<organism evidence="4 5">
    <name type="scientific">Helicobacter bilis</name>
    <dbReference type="NCBI Taxonomy" id="37372"/>
    <lineage>
        <taxon>Bacteria</taxon>
        <taxon>Pseudomonadati</taxon>
        <taxon>Campylobacterota</taxon>
        <taxon>Epsilonproteobacteria</taxon>
        <taxon>Campylobacterales</taxon>
        <taxon>Helicobacteraceae</taxon>
        <taxon>Helicobacter</taxon>
    </lineage>
</organism>
<dbReference type="Gene3D" id="3.30.420.360">
    <property type="match status" value="1"/>
</dbReference>
<dbReference type="InterPro" id="IPR051060">
    <property type="entry name" value="Carbamoyltrans_HypF-like"/>
</dbReference>
<dbReference type="Gene3D" id="1.10.357.160">
    <property type="match status" value="1"/>
</dbReference>
<feature type="domain" description="HypF Kae1-like" evidence="2">
    <location>
        <begin position="130"/>
        <end position="223"/>
    </location>
</feature>
<accession>A0A4U8UCX0</accession>
<proteinExistence type="inferred from homology"/>
<dbReference type="SUPFAM" id="SSF53067">
    <property type="entry name" value="Actin-like ATPase domain"/>
    <property type="match status" value="1"/>
</dbReference>
<dbReference type="GO" id="GO:0051604">
    <property type="term" value="P:protein maturation"/>
    <property type="evidence" value="ECO:0007669"/>
    <property type="project" value="TreeGrafter"/>
</dbReference>
<evidence type="ECO:0000313" key="4">
    <source>
        <dbReference type="EMBL" id="TLE12273.1"/>
    </source>
</evidence>
<dbReference type="InterPro" id="IPR055128">
    <property type="entry name" value="HypF_C_2"/>
</dbReference>
<dbReference type="Proteomes" id="UP000029857">
    <property type="component" value="Unassembled WGS sequence"/>
</dbReference>
<comment type="caution">
    <text evidence="4">The sequence shown here is derived from an EMBL/GenBank/DDBJ whole genome shotgun (WGS) entry which is preliminary data.</text>
</comment>
<dbReference type="Gene3D" id="3.30.420.560">
    <property type="match status" value="1"/>
</dbReference>